<accession>A0A8J3N0Q6</accession>
<dbReference type="Gene3D" id="3.40.50.150">
    <property type="entry name" value="Vaccinia Virus protein VP39"/>
    <property type="match status" value="1"/>
</dbReference>
<evidence type="ECO:0000259" key="5">
    <source>
        <dbReference type="SMART" id="SM00363"/>
    </source>
</evidence>
<dbReference type="PROSITE" id="PS50889">
    <property type="entry name" value="S4"/>
    <property type="match status" value="1"/>
</dbReference>
<gene>
    <name evidence="6" type="ORF">KSF_018110</name>
</gene>
<evidence type="ECO:0000256" key="2">
    <source>
        <dbReference type="ARBA" id="ARBA00029460"/>
    </source>
</evidence>
<dbReference type="Pfam" id="PF01728">
    <property type="entry name" value="FtsJ"/>
    <property type="match status" value="1"/>
</dbReference>
<dbReference type="GO" id="GO:0008168">
    <property type="term" value="F:methyltransferase activity"/>
    <property type="evidence" value="ECO:0007669"/>
    <property type="project" value="InterPro"/>
</dbReference>
<dbReference type="Proteomes" id="UP000597444">
    <property type="component" value="Unassembled WGS sequence"/>
</dbReference>
<dbReference type="InterPro" id="IPR047048">
    <property type="entry name" value="TlyA"/>
</dbReference>
<reference evidence="6" key="1">
    <citation type="submission" date="2020-10" db="EMBL/GenBank/DDBJ databases">
        <title>Taxonomic study of unclassified bacteria belonging to the class Ktedonobacteria.</title>
        <authorList>
            <person name="Yabe S."/>
            <person name="Wang C.M."/>
            <person name="Zheng Y."/>
            <person name="Sakai Y."/>
            <person name="Cavaletti L."/>
            <person name="Monciardini P."/>
            <person name="Donadio S."/>
        </authorList>
    </citation>
    <scope>NUCLEOTIDE SEQUENCE</scope>
    <source>
        <strain evidence="6">ID150040</strain>
    </source>
</reference>
<feature type="domain" description="RNA-binding S4" evidence="5">
    <location>
        <begin position="32"/>
        <end position="96"/>
    </location>
</feature>
<dbReference type="InterPro" id="IPR002877">
    <property type="entry name" value="RNA_MeTrfase_FtsJ_dom"/>
</dbReference>
<keyword evidence="1 3" id="KW-0694">RNA-binding</keyword>
<evidence type="ECO:0000313" key="7">
    <source>
        <dbReference type="Proteomes" id="UP000597444"/>
    </source>
</evidence>
<keyword evidence="7" id="KW-1185">Reference proteome</keyword>
<dbReference type="InterPro" id="IPR036986">
    <property type="entry name" value="S4_RNA-bd_sf"/>
</dbReference>
<dbReference type="SUPFAM" id="SSF55174">
    <property type="entry name" value="Alpha-L RNA-binding motif"/>
    <property type="match status" value="1"/>
</dbReference>
<evidence type="ECO:0000256" key="4">
    <source>
        <dbReference type="SAM" id="MobiDB-lite"/>
    </source>
</evidence>
<dbReference type="PANTHER" id="PTHR32319">
    <property type="entry name" value="BACTERIAL HEMOLYSIN-LIKE PROTEIN"/>
    <property type="match status" value="1"/>
</dbReference>
<dbReference type="Pfam" id="PF01479">
    <property type="entry name" value="S4"/>
    <property type="match status" value="1"/>
</dbReference>
<comment type="caution">
    <text evidence="6">The sequence shown here is derived from an EMBL/GenBank/DDBJ whole genome shotgun (WGS) entry which is preliminary data.</text>
</comment>
<evidence type="ECO:0000256" key="1">
    <source>
        <dbReference type="ARBA" id="ARBA00022884"/>
    </source>
</evidence>
<dbReference type="GO" id="GO:0003723">
    <property type="term" value="F:RNA binding"/>
    <property type="evidence" value="ECO:0007669"/>
    <property type="project" value="UniProtKB-KW"/>
</dbReference>
<dbReference type="Gene3D" id="3.10.290.10">
    <property type="entry name" value="RNA-binding S4 domain"/>
    <property type="match status" value="1"/>
</dbReference>
<feature type="compositionally biased region" description="Basic and acidic residues" evidence="4">
    <location>
        <begin position="10"/>
        <end position="21"/>
    </location>
</feature>
<dbReference type="SMART" id="SM00363">
    <property type="entry name" value="S4"/>
    <property type="match status" value="1"/>
</dbReference>
<dbReference type="SUPFAM" id="SSF53335">
    <property type="entry name" value="S-adenosyl-L-methionine-dependent methyltransferases"/>
    <property type="match status" value="1"/>
</dbReference>
<organism evidence="6 7">
    <name type="scientific">Reticulibacter mediterranei</name>
    <dbReference type="NCBI Taxonomy" id="2778369"/>
    <lineage>
        <taxon>Bacteria</taxon>
        <taxon>Bacillati</taxon>
        <taxon>Chloroflexota</taxon>
        <taxon>Ktedonobacteria</taxon>
        <taxon>Ktedonobacterales</taxon>
        <taxon>Reticulibacteraceae</taxon>
        <taxon>Reticulibacter</taxon>
    </lineage>
</organism>
<dbReference type="NCBIfam" id="TIGR00478">
    <property type="entry name" value="tly"/>
    <property type="match status" value="1"/>
</dbReference>
<dbReference type="PANTHER" id="PTHR32319:SF0">
    <property type="entry name" value="BACTERIAL HEMOLYSIN-LIKE PROTEIN"/>
    <property type="match status" value="1"/>
</dbReference>
<protein>
    <submittedName>
        <fullName evidence="6">TlyA family rRNA (Cytidine-2'-O)-methyltransferase</fullName>
    </submittedName>
</protein>
<comment type="similarity">
    <text evidence="2">Belongs to the TlyA family.</text>
</comment>
<evidence type="ECO:0000313" key="6">
    <source>
        <dbReference type="EMBL" id="GHO91763.1"/>
    </source>
</evidence>
<dbReference type="InterPro" id="IPR029063">
    <property type="entry name" value="SAM-dependent_MTases_sf"/>
</dbReference>
<dbReference type="InterPro" id="IPR002942">
    <property type="entry name" value="S4_RNA-bd"/>
</dbReference>
<sequence length="299" mass="32496">MPSFLGKAEVSTHTEFHDTSQYKKQTQPGRKVPLADLLVEVGLFEHIDEAKRWIMAGKVLVNDQRFDKPSMKVRRDAKLRVLGRSRYASRGGYKLETALEHFAIDVSGQVALDCGASTGGFTDCLLQHSAAYVYAVEVGYGQLAGSLRVHPQVKNLERTNLSDLTPAMLDPAPMLITLDLSYLSLTKALPIAAPLLAPKGLILALVKPLFEVESAEARRSGHIDDPTLLITALQRVLDAGTGAGFTPLGTIKLALQPRHGVMEFIALFSKGHNCTPYCYTEETLATLVADVGVGKVDIE</sequence>
<proteinExistence type="inferred from homology"/>
<dbReference type="GO" id="GO:0032259">
    <property type="term" value="P:methylation"/>
    <property type="evidence" value="ECO:0007669"/>
    <property type="project" value="InterPro"/>
</dbReference>
<dbReference type="RefSeq" id="WP_220202637.1">
    <property type="nucleotide sequence ID" value="NZ_BNJK01000001.1"/>
</dbReference>
<dbReference type="InterPro" id="IPR004538">
    <property type="entry name" value="Hemolysin_A/TlyA"/>
</dbReference>
<evidence type="ECO:0000256" key="3">
    <source>
        <dbReference type="PROSITE-ProRule" id="PRU00182"/>
    </source>
</evidence>
<name>A0A8J3N0Q6_9CHLR</name>
<feature type="region of interest" description="Disordered" evidence="4">
    <location>
        <begin position="1"/>
        <end position="27"/>
    </location>
</feature>
<dbReference type="AlphaFoldDB" id="A0A8J3N0Q6"/>
<dbReference type="CDD" id="cd00165">
    <property type="entry name" value="S4"/>
    <property type="match status" value="1"/>
</dbReference>
<dbReference type="EMBL" id="BNJK01000001">
    <property type="protein sequence ID" value="GHO91763.1"/>
    <property type="molecule type" value="Genomic_DNA"/>
</dbReference>